<protein>
    <submittedName>
        <fullName evidence="3">Uncharacterized protein</fullName>
    </submittedName>
</protein>
<feature type="region of interest" description="Disordered" evidence="1">
    <location>
        <begin position="150"/>
        <end position="200"/>
    </location>
</feature>
<dbReference type="AlphaFoldDB" id="A0A7S4BV04"/>
<organism evidence="3">
    <name type="scientific">Chrysotila carterae</name>
    <name type="common">Marine alga</name>
    <name type="synonym">Syracosphaera carterae</name>
    <dbReference type="NCBI Taxonomy" id="13221"/>
    <lineage>
        <taxon>Eukaryota</taxon>
        <taxon>Haptista</taxon>
        <taxon>Haptophyta</taxon>
        <taxon>Prymnesiophyceae</taxon>
        <taxon>Isochrysidales</taxon>
        <taxon>Isochrysidaceae</taxon>
        <taxon>Chrysotila</taxon>
    </lineage>
</organism>
<feature type="compositionally biased region" description="Basic and acidic residues" evidence="1">
    <location>
        <begin position="181"/>
        <end position="200"/>
    </location>
</feature>
<name>A0A7S4BV04_CHRCT</name>
<keyword evidence="2" id="KW-0812">Transmembrane</keyword>
<gene>
    <name evidence="3" type="ORF">PCAR00345_LOCUS30048</name>
</gene>
<keyword evidence="2" id="KW-1133">Transmembrane helix</keyword>
<proteinExistence type="predicted"/>
<feature type="region of interest" description="Disordered" evidence="1">
    <location>
        <begin position="308"/>
        <end position="350"/>
    </location>
</feature>
<evidence type="ECO:0000313" key="3">
    <source>
        <dbReference type="EMBL" id="CAE0777409.1"/>
    </source>
</evidence>
<evidence type="ECO:0000256" key="2">
    <source>
        <dbReference type="SAM" id="Phobius"/>
    </source>
</evidence>
<dbReference type="EMBL" id="HBIZ01046864">
    <property type="protein sequence ID" value="CAE0777409.1"/>
    <property type="molecule type" value="Transcribed_RNA"/>
</dbReference>
<sequence length="634" mass="67043">MAPSKLCVWLIVVSVGAILSLILGYYLKGEAKTIGSLGRWYEVPTCHDWNIQSTEFSVFPIAHAVIQGDDSPCTLASAGHGAAVRIKLEQGDGFHAGARYSTVVMLGDQHYATASFGVEDANGATMAPTVNVELGPDINYPWRAIDFSDPSSKTVSSLSPPPPPPPSDSASEQLASAEDAANGRRLADAPKHADERAQPEGRMHALDEAAEGLEGAQAQARAALGEAGTGAGAAGAAAVSAWEAEQAAVDAALSHYDAEMNELDGWWDSIDESDEAFDDGADAEEKRFRMRVGGGFSSRRRSGGFGGFSRSSYSRSTSSSYSSSTRRSTTYSSATTPSKTGTTHASTTHTGATHAGYGSTTYTGTRGYYSGSRYTSYSGVTPHAYVSYPVTSHYYFSPTAYYYVGGYPYFMGGYPYQLSFFTHALVLGSVISLVHPHYYTGGYASAAGRAESYRLDQSQDQYKLSVGFEAPEHGGWPLFLVVHNATVFTSKQSAAAPIYMSFESSSCYGAAEPSDCATLGSVATAAIVIGYLLLAAAVIIACCMCNWSDDSDEEPIMVEQQVFYTSPFGGAPQQYETSPGGMYPNPCAGYNPNPGGYPSSQIHGDPYQGNIPTVQGVVVSGPGSATTVNGRHMM</sequence>
<feature type="transmembrane region" description="Helical" evidence="2">
    <location>
        <begin position="522"/>
        <end position="547"/>
    </location>
</feature>
<evidence type="ECO:0000256" key="1">
    <source>
        <dbReference type="SAM" id="MobiDB-lite"/>
    </source>
</evidence>
<accession>A0A7S4BV04</accession>
<reference evidence="3" key="1">
    <citation type="submission" date="2021-01" db="EMBL/GenBank/DDBJ databases">
        <authorList>
            <person name="Corre E."/>
            <person name="Pelletier E."/>
            <person name="Niang G."/>
            <person name="Scheremetjew M."/>
            <person name="Finn R."/>
            <person name="Kale V."/>
            <person name="Holt S."/>
            <person name="Cochrane G."/>
            <person name="Meng A."/>
            <person name="Brown T."/>
            <person name="Cohen L."/>
        </authorList>
    </citation>
    <scope>NUCLEOTIDE SEQUENCE</scope>
    <source>
        <strain evidence="3">CCMP645</strain>
    </source>
</reference>
<feature type="transmembrane region" description="Helical" evidence="2">
    <location>
        <begin position="7"/>
        <end position="27"/>
    </location>
</feature>
<keyword evidence="2" id="KW-0472">Membrane</keyword>